<dbReference type="AlphaFoldDB" id="A0A4T2GXG5"/>
<dbReference type="EMBL" id="SSXK01000022">
    <property type="protein sequence ID" value="TII02521.1"/>
    <property type="molecule type" value="Genomic_DNA"/>
</dbReference>
<gene>
    <name evidence="1" type="ORF">E8L09_07600</name>
</gene>
<comment type="caution">
    <text evidence="1">The sequence shown here is derived from an EMBL/GenBank/DDBJ whole genome shotgun (WGS) entry which is preliminary data.</text>
</comment>
<protein>
    <submittedName>
        <fullName evidence="1">Uncharacterized protein</fullName>
    </submittedName>
</protein>
<accession>A0A4T2GXG5</accession>
<name>A0A4T2GXG5_STRSU</name>
<sequence>MKIKNRLGDADADRTEVHQIKSTTSDFDFRRVLDHYFKSLISIPLKVL</sequence>
<organism evidence="1 2">
    <name type="scientific">Streptococcus suis</name>
    <dbReference type="NCBI Taxonomy" id="1307"/>
    <lineage>
        <taxon>Bacteria</taxon>
        <taxon>Bacillati</taxon>
        <taxon>Bacillota</taxon>
        <taxon>Bacilli</taxon>
        <taxon>Lactobacillales</taxon>
        <taxon>Streptococcaceae</taxon>
        <taxon>Streptococcus</taxon>
    </lineage>
</organism>
<evidence type="ECO:0000313" key="1">
    <source>
        <dbReference type="EMBL" id="TII02521.1"/>
    </source>
</evidence>
<evidence type="ECO:0000313" key="2">
    <source>
        <dbReference type="Proteomes" id="UP000306426"/>
    </source>
</evidence>
<proteinExistence type="predicted"/>
<reference evidence="1 2" key="1">
    <citation type="submission" date="2019-04" db="EMBL/GenBank/DDBJ databases">
        <title>Genome analysis of Streptococcus suis strain WUSS286.</title>
        <authorList>
            <person name="Chen H."/>
            <person name="Gao X."/>
            <person name="Wu Z."/>
        </authorList>
    </citation>
    <scope>NUCLEOTIDE SEQUENCE [LARGE SCALE GENOMIC DNA]</scope>
    <source>
        <strain evidence="1 2">WUSS286</strain>
    </source>
</reference>
<dbReference type="Proteomes" id="UP000306426">
    <property type="component" value="Unassembled WGS sequence"/>
</dbReference>